<sequence>MSQLPEPKTCRTAFLFLYTLGGCCSVACVALLAWVAFCIAMEKPPLASVAFLSSLPTAAIFIIIIAIMIIGVAAWQWGAKYHQLYEEYMTKQR</sequence>
<comment type="caution">
    <text evidence="2">The sequence shown here is derived from an EMBL/GenBank/DDBJ whole genome shotgun (WGS) entry which is preliminary data.</text>
</comment>
<evidence type="ECO:0000256" key="1">
    <source>
        <dbReference type="SAM" id="Phobius"/>
    </source>
</evidence>
<protein>
    <submittedName>
        <fullName evidence="2">Uncharacterized protein</fullName>
    </submittedName>
</protein>
<reference evidence="2 3" key="1">
    <citation type="submission" date="2020-08" db="EMBL/GenBank/DDBJ databases">
        <authorList>
            <person name="Liu C."/>
            <person name="Sun Q."/>
        </authorList>
    </citation>
    <scope>NUCLEOTIDE SEQUENCE [LARGE SCALE GENOMIC DNA]</scope>
    <source>
        <strain evidence="2 3">NSJ-59</strain>
    </source>
</reference>
<evidence type="ECO:0000313" key="3">
    <source>
        <dbReference type="Proteomes" id="UP000606870"/>
    </source>
</evidence>
<feature type="transmembrane region" description="Helical" evidence="1">
    <location>
        <begin position="49"/>
        <end position="75"/>
    </location>
</feature>
<dbReference type="EMBL" id="JACOGK010000006">
    <property type="protein sequence ID" value="MBC3536281.1"/>
    <property type="molecule type" value="Genomic_DNA"/>
</dbReference>
<keyword evidence="3" id="KW-1185">Reference proteome</keyword>
<evidence type="ECO:0000313" key="2">
    <source>
        <dbReference type="EMBL" id="MBC3536281.1"/>
    </source>
</evidence>
<organism evidence="2 3">
    <name type="scientific">Megasphaera hominis</name>
    <dbReference type="NCBI Taxonomy" id="159836"/>
    <lineage>
        <taxon>Bacteria</taxon>
        <taxon>Bacillati</taxon>
        <taxon>Bacillota</taxon>
        <taxon>Negativicutes</taxon>
        <taxon>Veillonellales</taxon>
        <taxon>Veillonellaceae</taxon>
        <taxon>Megasphaera</taxon>
    </lineage>
</organism>
<keyword evidence="1" id="KW-1133">Transmembrane helix</keyword>
<keyword evidence="1" id="KW-0472">Membrane</keyword>
<name>A0ABR6VGD6_9FIRM</name>
<accession>A0ABR6VGD6</accession>
<keyword evidence="1" id="KW-0812">Transmembrane</keyword>
<dbReference type="RefSeq" id="WP_186502440.1">
    <property type="nucleotide sequence ID" value="NZ_JACOGK010000006.1"/>
</dbReference>
<feature type="transmembrane region" description="Helical" evidence="1">
    <location>
        <begin position="12"/>
        <end position="37"/>
    </location>
</feature>
<proteinExistence type="predicted"/>
<dbReference type="Proteomes" id="UP000606870">
    <property type="component" value="Unassembled WGS sequence"/>
</dbReference>
<gene>
    <name evidence="2" type="ORF">H8J70_03315</name>
</gene>